<dbReference type="AlphaFoldDB" id="A0A6H2A3I5"/>
<accession>A0A6H2A3I5</accession>
<reference evidence="2" key="1">
    <citation type="submission" date="2020-03" db="EMBL/GenBank/DDBJ databases">
        <title>The deep terrestrial virosphere.</title>
        <authorList>
            <person name="Holmfeldt K."/>
            <person name="Nilsson E."/>
            <person name="Simone D."/>
            <person name="Lopez-Fernandez M."/>
            <person name="Wu X."/>
            <person name="de Brujin I."/>
            <person name="Lundin D."/>
            <person name="Andersson A."/>
            <person name="Bertilsson S."/>
            <person name="Dopson M."/>
        </authorList>
    </citation>
    <scope>NUCLEOTIDE SEQUENCE</scope>
    <source>
        <strain evidence="2">TM448A04589</strain>
    </source>
</reference>
<feature type="transmembrane region" description="Helical" evidence="1">
    <location>
        <begin position="6"/>
        <end position="28"/>
    </location>
</feature>
<name>A0A6H2A3I5_9ZZZZ</name>
<proteinExistence type="predicted"/>
<evidence type="ECO:0000313" key="2">
    <source>
        <dbReference type="EMBL" id="QJA54289.1"/>
    </source>
</evidence>
<dbReference type="EMBL" id="MT144493">
    <property type="protein sequence ID" value="QJA54289.1"/>
    <property type="molecule type" value="Genomic_DNA"/>
</dbReference>
<evidence type="ECO:0000256" key="1">
    <source>
        <dbReference type="SAM" id="Phobius"/>
    </source>
</evidence>
<protein>
    <submittedName>
        <fullName evidence="2">Uncharacterized protein</fullName>
    </submittedName>
</protein>
<organism evidence="2">
    <name type="scientific">viral metagenome</name>
    <dbReference type="NCBI Taxonomy" id="1070528"/>
    <lineage>
        <taxon>unclassified sequences</taxon>
        <taxon>metagenomes</taxon>
        <taxon>organismal metagenomes</taxon>
    </lineage>
</organism>
<keyword evidence="1" id="KW-1133">Transmembrane helix</keyword>
<gene>
    <name evidence="2" type="ORF">TM448A04589_0008</name>
</gene>
<sequence>MKAGIIVWLGILTLWVGFMSYCLFPLYLMYRMVMEAPPPAFVPFP</sequence>
<keyword evidence="1" id="KW-0812">Transmembrane</keyword>
<keyword evidence="1" id="KW-0472">Membrane</keyword>